<dbReference type="AlphaFoldDB" id="A0A1F7UNG3"/>
<evidence type="ECO:0000256" key="7">
    <source>
        <dbReference type="ARBA" id="ARBA00022741"/>
    </source>
</evidence>
<accession>A0A1F7UNG3</accession>
<comment type="catalytic activity">
    <reaction evidence="12 13">
        <text>a 2'-deoxyribonucleoside 5'-diphosphate + [thioredoxin]-disulfide + H2O = a ribonucleoside 5'-diphosphate + [thioredoxin]-dithiol</text>
        <dbReference type="Rhea" id="RHEA:23252"/>
        <dbReference type="Rhea" id="RHEA-COMP:10698"/>
        <dbReference type="Rhea" id="RHEA-COMP:10700"/>
        <dbReference type="ChEBI" id="CHEBI:15377"/>
        <dbReference type="ChEBI" id="CHEBI:29950"/>
        <dbReference type="ChEBI" id="CHEBI:50058"/>
        <dbReference type="ChEBI" id="CHEBI:57930"/>
        <dbReference type="ChEBI" id="CHEBI:73316"/>
        <dbReference type="EC" id="1.17.4.1"/>
    </reaction>
</comment>
<dbReference type="EMBL" id="MGEF01000013">
    <property type="protein sequence ID" value="OGL79294.1"/>
    <property type="molecule type" value="Genomic_DNA"/>
</dbReference>
<dbReference type="GO" id="GO:0071897">
    <property type="term" value="P:DNA biosynthetic process"/>
    <property type="evidence" value="ECO:0007669"/>
    <property type="project" value="UniProtKB-KW"/>
</dbReference>
<name>A0A1F7UNG3_9BACT</name>
<evidence type="ECO:0000256" key="8">
    <source>
        <dbReference type="ARBA" id="ARBA00023002"/>
    </source>
</evidence>
<dbReference type="InterPro" id="IPR013344">
    <property type="entry name" value="RNR_NrdJ/NrdZ"/>
</dbReference>
<dbReference type="GO" id="GO:0000166">
    <property type="term" value="F:nucleotide binding"/>
    <property type="evidence" value="ECO:0007669"/>
    <property type="project" value="UniProtKB-KW"/>
</dbReference>
<evidence type="ECO:0000256" key="4">
    <source>
        <dbReference type="ARBA" id="ARBA00014409"/>
    </source>
</evidence>
<keyword evidence="7 13" id="KW-0547">Nucleotide-binding</keyword>
<feature type="region of interest" description="Disordered" evidence="14">
    <location>
        <begin position="941"/>
        <end position="973"/>
    </location>
</feature>
<evidence type="ECO:0000256" key="10">
    <source>
        <dbReference type="ARBA" id="ARBA00023285"/>
    </source>
</evidence>
<dbReference type="PRINTS" id="PR01183">
    <property type="entry name" value="RIBORDTASEM1"/>
</dbReference>
<comment type="caution">
    <text evidence="18">The sequence shown here is derived from an EMBL/GenBank/DDBJ whole genome shotgun (WGS) entry which is preliminary data.</text>
</comment>
<dbReference type="InterPro" id="IPR050862">
    <property type="entry name" value="RdRp_reductase_class-2"/>
</dbReference>
<keyword evidence="10 13" id="KW-0170">Cobalt</keyword>
<feature type="domain" description="Ribonucleotide reductase class II vitamin B12-dependent N-terminal" evidence="16">
    <location>
        <begin position="92"/>
        <end position="183"/>
    </location>
</feature>
<proteinExistence type="inferred from homology"/>
<keyword evidence="6 13" id="KW-0237">DNA synthesis</keyword>
<sequence>MSDFTPISVTLLSHTVVPPSVAHEPKERDAPMAHLHGNGNGNGASAVAITSARAFKERVAAQGRATRTGVACTRRWTKEGVHPYDQVAWEMRDAKITNENGKTIFEQKGVEIPKDWSQTATNIVVQKYFRGKRGTPEREVSVRQMITRVASTMADWGRAGGYFAREADAQAFEDELTYMLVTQRAAFNSPVWFNVGVKNPPQCSACFILSIKDNMESIMEWIRTEGMIFKGGSGSGINLSPLRSSKESLSGGGIASGPVSFMRGADSSAGAIKSGGTTRRAAKMVILDAGHPDIIEFIRSKAEEEKKAWILGAHGYDMSLNGSAWYSIQFQNANNSVRATDEFMQAVAEGKDWRLQNVADGSSAETLPARKVMDEIAQAAWQCGDPGMQFDTTVNRWNPCANSDRIYASNPCSEYMFLNDTACNLASLNLMKFRTEDGRFDVAQFVHGTEVLITAMEIVVGNSSYPTPLITKNSFDYRPLGIGYSNLGSLLMSRGLPYDSDEGRNFAAAITALMSGVSYRQSAAIAGELGPFAFYEKNREPFLHVINMHRAAAWEIPEKGVPDDLMAEARIAWDEAFEAGRQHGFKNAQISVIAPTGTISFLMDCDTTGIEPEIALVRYKWLVGGGMIKMVNTIVPEALKNLGYSETDIRAILASIEEHDTIEGAPHLKADDVPIFDCAFKPQNGSRSIQYMGHVRMMAAVQPFISGAISKTVNMPEDVTPEDIANTYLEAWKLGLKAVAIYRDGCKKTQPLTTKREAETGKKLDVPELTPHDTELTSNDRPNVVKIIEKPLRKKLPDVRQAVTHKFTIAGHEGYLTVGLYDDGMPGEMFITMNKEGSTMAGLLDSFSVMVSIALQYGVPLKDLVRKFAHVRFDPAGYTSDPNVKIAKSIVDYIFRWVAYRFLPPEDLMSLGLKVLADQTNGDLQGVLPLQVQKENVGVAEQRERLGGRPGTNSIRPSTSNPLPSKGEDRGEGVRLTTETVKMRAMEENEFIIQTATLTSTIQNQMDAPLCSTCGSIMIRNAACYECLNCGDTSGCS</sequence>
<evidence type="ECO:0000259" key="17">
    <source>
        <dbReference type="Pfam" id="PF12637"/>
    </source>
</evidence>
<evidence type="ECO:0000256" key="11">
    <source>
        <dbReference type="ARBA" id="ARBA00025437"/>
    </source>
</evidence>
<comment type="similarity">
    <text evidence="2 13">Belongs to the ribonucleoside diphosphate reductase class-2 family.</text>
</comment>
<dbReference type="CDD" id="cd02888">
    <property type="entry name" value="RNR_II_dimer"/>
    <property type="match status" value="1"/>
</dbReference>
<keyword evidence="5 13" id="KW-0846">Cobalamin</keyword>
<dbReference type="PANTHER" id="PTHR43371:SF1">
    <property type="entry name" value="RIBONUCLEOSIDE-DIPHOSPHATE REDUCTASE"/>
    <property type="match status" value="1"/>
</dbReference>
<evidence type="ECO:0000256" key="3">
    <source>
        <dbReference type="ARBA" id="ARBA00012274"/>
    </source>
</evidence>
<gene>
    <name evidence="18" type="ORF">A3J43_01645</name>
</gene>
<dbReference type="STRING" id="1802397.A3J43_01645"/>
<evidence type="ECO:0000256" key="13">
    <source>
        <dbReference type="RuleBase" id="RU364064"/>
    </source>
</evidence>
<organism evidence="18 19">
    <name type="scientific">Candidatus Uhrbacteria bacterium RIFCSPHIGHO2_12_FULL_54_23</name>
    <dbReference type="NCBI Taxonomy" id="1802397"/>
    <lineage>
        <taxon>Bacteria</taxon>
        <taxon>Candidatus Uhriibacteriota</taxon>
    </lineage>
</organism>
<dbReference type="GO" id="GO:0050897">
    <property type="term" value="F:cobalt ion binding"/>
    <property type="evidence" value="ECO:0007669"/>
    <property type="project" value="InterPro"/>
</dbReference>
<evidence type="ECO:0000256" key="1">
    <source>
        <dbReference type="ARBA" id="ARBA00001922"/>
    </source>
</evidence>
<dbReference type="Proteomes" id="UP000176604">
    <property type="component" value="Unassembled WGS sequence"/>
</dbReference>
<evidence type="ECO:0000259" key="16">
    <source>
        <dbReference type="Pfam" id="PF08471"/>
    </source>
</evidence>
<dbReference type="SUPFAM" id="SSF51998">
    <property type="entry name" value="PFL-like glycyl radical enzymes"/>
    <property type="match status" value="1"/>
</dbReference>
<evidence type="ECO:0000313" key="18">
    <source>
        <dbReference type="EMBL" id="OGL79294.1"/>
    </source>
</evidence>
<dbReference type="GO" id="GO:0004748">
    <property type="term" value="F:ribonucleoside-diphosphate reductase activity, thioredoxin disulfide as acceptor"/>
    <property type="evidence" value="ECO:0007669"/>
    <property type="project" value="UniProtKB-EC"/>
</dbReference>
<dbReference type="Gene3D" id="3.20.70.20">
    <property type="match status" value="1"/>
</dbReference>
<evidence type="ECO:0000256" key="5">
    <source>
        <dbReference type="ARBA" id="ARBA00022628"/>
    </source>
</evidence>
<dbReference type="NCBIfam" id="NF005122">
    <property type="entry name" value="PRK06556.1"/>
    <property type="match status" value="1"/>
</dbReference>
<feature type="compositionally biased region" description="Polar residues" evidence="14">
    <location>
        <begin position="951"/>
        <end position="963"/>
    </location>
</feature>
<dbReference type="EC" id="1.17.4.1" evidence="3 13"/>
<dbReference type="InterPro" id="IPR000788">
    <property type="entry name" value="RNR_lg_C"/>
</dbReference>
<comment type="function">
    <text evidence="11 13">Catalyzes the reduction of ribonucleotides to deoxyribonucleotides. May function to provide a pool of deoxyribonucleotide precursors for DNA repair during oxygen limitation and/or for immediate growth after restoration of oxygen.</text>
</comment>
<comment type="cofactor">
    <cofactor evidence="1 13">
        <name>adenosylcob(III)alamin</name>
        <dbReference type="ChEBI" id="CHEBI:18408"/>
    </cofactor>
</comment>
<keyword evidence="8 13" id="KW-0560">Oxidoreductase</keyword>
<dbReference type="InterPro" id="IPR013678">
    <property type="entry name" value="RNR_2_N"/>
</dbReference>
<evidence type="ECO:0000259" key="15">
    <source>
        <dbReference type="Pfam" id="PF02867"/>
    </source>
</evidence>
<dbReference type="Pfam" id="PF02867">
    <property type="entry name" value="Ribonuc_red_lgC"/>
    <property type="match status" value="1"/>
</dbReference>
<dbReference type="Pfam" id="PF12637">
    <property type="entry name" value="TSCPD"/>
    <property type="match status" value="1"/>
</dbReference>
<evidence type="ECO:0000256" key="12">
    <source>
        <dbReference type="ARBA" id="ARBA00047754"/>
    </source>
</evidence>
<feature type="domain" description="TSCPD" evidence="17">
    <location>
        <begin position="797"/>
        <end position="898"/>
    </location>
</feature>
<reference evidence="18 19" key="1">
    <citation type="journal article" date="2016" name="Nat. Commun.">
        <title>Thousands of microbial genomes shed light on interconnected biogeochemical processes in an aquifer system.</title>
        <authorList>
            <person name="Anantharaman K."/>
            <person name="Brown C.T."/>
            <person name="Hug L.A."/>
            <person name="Sharon I."/>
            <person name="Castelle C.J."/>
            <person name="Probst A.J."/>
            <person name="Thomas B.C."/>
            <person name="Singh A."/>
            <person name="Wilkins M.J."/>
            <person name="Karaoz U."/>
            <person name="Brodie E.L."/>
            <person name="Williams K.H."/>
            <person name="Hubbard S.S."/>
            <person name="Banfield J.F."/>
        </authorList>
    </citation>
    <scope>NUCLEOTIDE SEQUENCE [LARGE SCALE GENOMIC DNA]</scope>
</reference>
<evidence type="ECO:0000256" key="6">
    <source>
        <dbReference type="ARBA" id="ARBA00022634"/>
    </source>
</evidence>
<evidence type="ECO:0000256" key="2">
    <source>
        <dbReference type="ARBA" id="ARBA00007405"/>
    </source>
</evidence>
<dbReference type="InterPro" id="IPR024434">
    <property type="entry name" value="TSCPD_dom"/>
</dbReference>
<keyword evidence="9" id="KW-1015">Disulfide bond</keyword>
<feature type="domain" description="Ribonucleotide reductase large subunit C-terminal" evidence="15">
    <location>
        <begin position="204"/>
        <end position="742"/>
    </location>
</feature>
<protein>
    <recommendedName>
        <fullName evidence="4 13">Vitamin B12-dependent ribonucleotide reductase</fullName>
        <ecNumber evidence="3 13">1.17.4.1</ecNumber>
    </recommendedName>
</protein>
<evidence type="ECO:0000313" key="19">
    <source>
        <dbReference type="Proteomes" id="UP000176604"/>
    </source>
</evidence>
<evidence type="ECO:0000256" key="9">
    <source>
        <dbReference type="ARBA" id="ARBA00023157"/>
    </source>
</evidence>
<dbReference type="Pfam" id="PF08471">
    <property type="entry name" value="Ribonuc_red_2_N"/>
    <property type="match status" value="1"/>
</dbReference>
<evidence type="ECO:0000256" key="14">
    <source>
        <dbReference type="SAM" id="MobiDB-lite"/>
    </source>
</evidence>
<dbReference type="PANTHER" id="PTHR43371">
    <property type="entry name" value="VITAMIN B12-DEPENDENT RIBONUCLEOTIDE REDUCTASE"/>
    <property type="match status" value="1"/>
</dbReference>
<dbReference type="NCBIfam" id="TIGR02504">
    <property type="entry name" value="NrdJ_Z"/>
    <property type="match status" value="1"/>
</dbReference>
<dbReference type="GO" id="GO:0031419">
    <property type="term" value="F:cobalamin binding"/>
    <property type="evidence" value="ECO:0007669"/>
    <property type="project" value="UniProtKB-KW"/>
</dbReference>